<feature type="transmembrane region" description="Helical" evidence="5">
    <location>
        <begin position="317"/>
        <end position="340"/>
    </location>
</feature>
<feature type="transmembrane region" description="Helical" evidence="5">
    <location>
        <begin position="218"/>
        <end position="236"/>
    </location>
</feature>
<keyword evidence="2 5" id="KW-0812">Transmembrane</keyword>
<sequence>MVIINQIKGGEKKMFKNKLLLLSPVIALLVVFIFSLTLFPTVQPQPKNLPIAIVNEDQGVEIPNQPKMNMGQTIVDNMKKTLKSEEEPAVKWVEVKNKESVQKGLNNQEYYAALVIPKDFSAKQASLRTPQPSSPEVEIFINQGMNTAASTMAGQMLNTVVDNINNTVRTQLLEGLKAKGATLTTDQAVKLVTPITKKVTNVNEIGKKSANGNSPMSLFQPLWIASLASAAIIFIAISKMPVGTRSEKFVLKLKQIITGAIATLVIGFGLTWIADGMVGLNISNFTDTALFLSITSFSFFLMISAVLSLVGLKGIGVFALLLFFGAPLLSLAPEMLSPFYQDWVYAWLPMRFMIEGLREIFFFGKGLSWSIPVTVLVWIGVVSMMIILATVFKRSAIKEHKTELNA</sequence>
<dbReference type="InterPro" id="IPR051328">
    <property type="entry name" value="T7SS_ABC-Transporter"/>
</dbReference>
<dbReference type="AlphaFoldDB" id="A0AA95S034"/>
<feature type="transmembrane region" description="Helical" evidence="5">
    <location>
        <begin position="369"/>
        <end position="392"/>
    </location>
</feature>
<evidence type="ECO:0000256" key="1">
    <source>
        <dbReference type="ARBA" id="ARBA00004141"/>
    </source>
</evidence>
<reference evidence="7" key="1">
    <citation type="submission" date="2023-05" db="EMBL/GenBank/DDBJ databases">
        <title>Comparative genomics of Bacillaceae isolates and their secondary metabolite potential.</title>
        <authorList>
            <person name="Song L."/>
            <person name="Nielsen L.J."/>
            <person name="Mohite O."/>
            <person name="Xu X."/>
            <person name="Weber T."/>
            <person name="Kovacs A.T."/>
        </authorList>
    </citation>
    <scope>NUCLEOTIDE SEQUENCE</scope>
    <source>
        <strain evidence="7">LN15</strain>
    </source>
</reference>
<dbReference type="PANTHER" id="PTHR43077">
    <property type="entry name" value="TRANSPORT PERMEASE YVFS-RELATED"/>
    <property type="match status" value="1"/>
</dbReference>
<evidence type="ECO:0000313" key="8">
    <source>
        <dbReference type="Proteomes" id="UP001178303"/>
    </source>
</evidence>
<comment type="subcellular location">
    <subcellularLocation>
        <location evidence="1">Membrane</location>
        <topology evidence="1">Multi-pass membrane protein</topology>
    </subcellularLocation>
</comment>
<protein>
    <submittedName>
        <fullName evidence="7">DUF3533 domain-containing protein</fullName>
    </submittedName>
</protein>
<keyword evidence="3 5" id="KW-1133">Transmembrane helix</keyword>
<evidence type="ECO:0000256" key="5">
    <source>
        <dbReference type="SAM" id="Phobius"/>
    </source>
</evidence>
<name>A0AA95S034_9BACI</name>
<evidence type="ECO:0000313" key="7">
    <source>
        <dbReference type="EMBL" id="WHY31871.1"/>
    </source>
</evidence>
<dbReference type="Pfam" id="PF12051">
    <property type="entry name" value="DUF3533"/>
    <property type="match status" value="1"/>
</dbReference>
<dbReference type="PANTHER" id="PTHR43077:SF5">
    <property type="entry name" value="PHAGE INFECTION PROTEIN"/>
    <property type="match status" value="1"/>
</dbReference>
<evidence type="ECO:0000256" key="4">
    <source>
        <dbReference type="ARBA" id="ARBA00023136"/>
    </source>
</evidence>
<evidence type="ECO:0000256" key="2">
    <source>
        <dbReference type="ARBA" id="ARBA00022692"/>
    </source>
</evidence>
<proteinExistence type="predicted"/>
<gene>
    <name evidence="7" type="ORF">QNH45_15525</name>
</gene>
<dbReference type="EMBL" id="CP126099">
    <property type="protein sequence ID" value="WHY31871.1"/>
    <property type="molecule type" value="Genomic_DNA"/>
</dbReference>
<evidence type="ECO:0000256" key="3">
    <source>
        <dbReference type="ARBA" id="ARBA00022989"/>
    </source>
</evidence>
<evidence type="ECO:0000259" key="6">
    <source>
        <dbReference type="Pfam" id="PF12051"/>
    </source>
</evidence>
<feature type="transmembrane region" description="Helical" evidence="5">
    <location>
        <begin position="289"/>
        <end position="310"/>
    </location>
</feature>
<feature type="domain" description="DUF3533" evidence="6">
    <location>
        <begin position="28"/>
        <end position="380"/>
    </location>
</feature>
<feature type="transmembrane region" description="Helical" evidence="5">
    <location>
        <begin position="20"/>
        <end position="39"/>
    </location>
</feature>
<keyword evidence="4 5" id="KW-0472">Membrane</keyword>
<dbReference type="GO" id="GO:0016020">
    <property type="term" value="C:membrane"/>
    <property type="evidence" value="ECO:0007669"/>
    <property type="project" value="UniProtKB-SubCell"/>
</dbReference>
<dbReference type="Proteomes" id="UP001178303">
    <property type="component" value="Chromosome"/>
</dbReference>
<dbReference type="Gene3D" id="3.40.1710.10">
    <property type="entry name" value="abc type-2 transporter like domain"/>
    <property type="match status" value="1"/>
</dbReference>
<dbReference type="RefSeq" id="WP_283886323.1">
    <property type="nucleotide sequence ID" value="NZ_CP126099.1"/>
</dbReference>
<accession>A0AA95S034</accession>
<feature type="transmembrane region" description="Helical" evidence="5">
    <location>
        <begin position="256"/>
        <end position="274"/>
    </location>
</feature>
<dbReference type="InterPro" id="IPR022703">
    <property type="entry name" value="DUF3533"/>
</dbReference>
<organism evidence="7 8">
    <name type="scientific">Bacillus wiedmannii</name>
    <dbReference type="NCBI Taxonomy" id="1890302"/>
    <lineage>
        <taxon>Bacteria</taxon>
        <taxon>Bacillati</taxon>
        <taxon>Bacillota</taxon>
        <taxon>Bacilli</taxon>
        <taxon>Bacillales</taxon>
        <taxon>Bacillaceae</taxon>
        <taxon>Bacillus</taxon>
        <taxon>Bacillus cereus group</taxon>
    </lineage>
</organism>